<dbReference type="AlphaFoldDB" id="A0A9W7VZ33"/>
<feature type="compositionally biased region" description="Polar residues" evidence="1">
    <location>
        <begin position="228"/>
        <end position="245"/>
    </location>
</feature>
<reference evidence="2 3" key="2">
    <citation type="journal article" date="2021" name="Curr. Genet.">
        <title>Genetic response to nitrogen starvation in the aggressive Eucalyptus foliar pathogen Teratosphaeria destructans.</title>
        <authorList>
            <person name="Havenga M."/>
            <person name="Wingfield B.D."/>
            <person name="Wingfield M.J."/>
            <person name="Dreyer L.L."/>
            <person name="Roets F."/>
            <person name="Aylward J."/>
        </authorList>
    </citation>
    <scope>NUCLEOTIDE SEQUENCE [LARGE SCALE GENOMIC DNA]</scope>
    <source>
        <strain evidence="2">CMW44962</strain>
    </source>
</reference>
<dbReference type="Proteomes" id="UP001138500">
    <property type="component" value="Unassembled WGS sequence"/>
</dbReference>
<keyword evidence="3" id="KW-1185">Reference proteome</keyword>
<protein>
    <submittedName>
        <fullName evidence="2">Uncharacterized protein</fullName>
    </submittedName>
</protein>
<evidence type="ECO:0000313" key="3">
    <source>
        <dbReference type="Proteomes" id="UP001138500"/>
    </source>
</evidence>
<proteinExistence type="predicted"/>
<dbReference type="InterPro" id="IPR027417">
    <property type="entry name" value="P-loop_NTPase"/>
</dbReference>
<reference evidence="2 3" key="1">
    <citation type="journal article" date="2018" name="IMA Fungus">
        <title>IMA Genome-F 10: Nine draft genome sequences of Claviceps purpurea s.lat., including C. arundinis, C. humidiphila, and C. cf. spartinae, pseudomolecules for the pitch canker pathogen Fusarium circinatum, draft genome of Davidsoniella eucalypti, Grosmannia galeiformis, Quambalaria eucalypti, and Teratosphaeria destructans.</title>
        <authorList>
            <person name="Wingfield B.D."/>
            <person name="Liu M."/>
            <person name="Nguyen H.D."/>
            <person name="Lane F.A."/>
            <person name="Morgan S.W."/>
            <person name="De Vos L."/>
            <person name="Wilken P.M."/>
            <person name="Duong T.A."/>
            <person name="Aylward J."/>
            <person name="Coetzee M.P."/>
            <person name="Dadej K."/>
            <person name="De Beer Z.W."/>
            <person name="Findlay W."/>
            <person name="Havenga M."/>
            <person name="Kolarik M."/>
            <person name="Menzies J.G."/>
            <person name="Naidoo K."/>
            <person name="Pochopski O."/>
            <person name="Shoukouhi P."/>
            <person name="Santana Q.C."/>
            <person name="Seifert K.A."/>
            <person name="Soal N."/>
            <person name="Steenkamp E.T."/>
            <person name="Tatham C.T."/>
            <person name="van der Nest M.A."/>
            <person name="Wingfield M.J."/>
        </authorList>
    </citation>
    <scope>NUCLEOTIDE SEQUENCE [LARGE SCALE GENOMIC DNA]</scope>
    <source>
        <strain evidence="2">CMW44962</strain>
    </source>
</reference>
<gene>
    <name evidence="2" type="ORF">Tdes44962_MAKER10334</name>
</gene>
<dbReference type="SUPFAM" id="SSF52540">
    <property type="entry name" value="P-loop containing nucleoside triphosphate hydrolases"/>
    <property type="match status" value="1"/>
</dbReference>
<comment type="caution">
    <text evidence="2">The sequence shown here is derived from an EMBL/GenBank/DDBJ whole genome shotgun (WGS) entry which is preliminary data.</text>
</comment>
<accession>A0A9W7VZ33</accession>
<evidence type="ECO:0000313" key="2">
    <source>
        <dbReference type="EMBL" id="KAH9820283.1"/>
    </source>
</evidence>
<feature type="non-terminal residue" evidence="2">
    <location>
        <position position="1"/>
    </location>
</feature>
<feature type="compositionally biased region" description="Polar residues" evidence="1">
    <location>
        <begin position="204"/>
        <end position="218"/>
    </location>
</feature>
<evidence type="ECO:0000256" key="1">
    <source>
        <dbReference type="SAM" id="MobiDB-lite"/>
    </source>
</evidence>
<feature type="region of interest" description="Disordered" evidence="1">
    <location>
        <begin position="339"/>
        <end position="378"/>
    </location>
</feature>
<feature type="compositionally biased region" description="Polar residues" evidence="1">
    <location>
        <begin position="340"/>
        <end position="358"/>
    </location>
</feature>
<dbReference type="EMBL" id="RIBY02002310">
    <property type="protein sequence ID" value="KAH9820283.1"/>
    <property type="molecule type" value="Genomic_DNA"/>
</dbReference>
<feature type="region of interest" description="Disordered" evidence="1">
    <location>
        <begin position="184"/>
        <end position="249"/>
    </location>
</feature>
<name>A0A9W7VZ33_9PEZI</name>
<organism evidence="2 3">
    <name type="scientific">Teratosphaeria destructans</name>
    <dbReference type="NCBI Taxonomy" id="418781"/>
    <lineage>
        <taxon>Eukaryota</taxon>
        <taxon>Fungi</taxon>
        <taxon>Dikarya</taxon>
        <taxon>Ascomycota</taxon>
        <taxon>Pezizomycotina</taxon>
        <taxon>Dothideomycetes</taxon>
        <taxon>Dothideomycetidae</taxon>
        <taxon>Mycosphaerellales</taxon>
        <taxon>Teratosphaeriaceae</taxon>
        <taxon>Teratosphaeria</taxon>
    </lineage>
</organism>
<sequence>MPTDQGAIAFYICANAAKYAACAYILADMVVLRGQKLIIWCTHPITMHYAEVLLAILDIEFRSIRASITNAARVSAKEAFKTKGSTIRILLTRDNFTTKDTEPAKVIFNYALGGRDARRSAYKLNDITDKANKPGDRIRGAEEVEGAVEVKKSEAATFQPGIPFPLRYLLVHLHIIKDIAKQTPTALGRTHPSKPQNEPKETAVDQTNGATSSTPPRNNSDKPEKRSSPPTTLAKSHNAPQNRITNKLRHKVHRAVDVLCGPNINKYLLTAVLDAHKAKTNNKRPKVDTKKDLLRTYLEERYNADPNFKMDISRAELYNKAFPVDLYAPFLGFNRATEADQATTPRPTIGSKSYNGQQVVPAPDLANRDTNGMDGRSS</sequence>